<dbReference type="Proteomes" id="UP000683429">
    <property type="component" value="Chromosome"/>
</dbReference>
<keyword evidence="2" id="KW-0347">Helicase</keyword>
<proteinExistence type="predicted"/>
<dbReference type="GO" id="GO:0004386">
    <property type="term" value="F:helicase activity"/>
    <property type="evidence" value="ECO:0007669"/>
    <property type="project" value="UniProtKB-KW"/>
</dbReference>
<sequence>MNSSKMKTWLSDIIKEEYKQWKAGNIVLIGTGTGSGKSYFIRNKLSSYAEYEQSDILFIFNRKELHKQNKEQIELNNNYRIHTTTYQEIEHQISNSGCYDFTPYTYIVCDECHYFTDDSSFNHNSDLSFNAIMRLNNKIRIFMSATGSTLFSFICNSVNKKTKVWEYRGKRQFNQVASLSFYSKDESVKRYIQQHFNGNEKIIWFCKSTKKAAKLHNEFPNSYFLCSNNGNNKKYLQLINDRTIITDGEKITFDRKYLFTTKVLDNGYDLKDEQIKLIICDEFDINTMIQCIGRKRSLSDDDKVHIVLFNYSNKSINGYKNVFVDKLKEADIFLKEGVAGRNEFIGRFAQKSNYIIYDQPSPDNKYVSDKKISTVKYLKVQNDLAIINEMLDHNRELKKIREGLGEKSRSDAYMMYILELMDMKSCRDLDKIYQEQDLGEYLDSLLGKRLYKQEQKELIERIAIKDYRGRIQKDVNQIDSYLRSNNLKYAVASFKDNNKKLDDGSDNPNRGKWYWLVSRFE</sequence>
<feature type="domain" description="Helicase ATP-binding" evidence="1">
    <location>
        <begin position="51"/>
        <end position="165"/>
    </location>
</feature>
<dbReference type="PROSITE" id="PS51192">
    <property type="entry name" value="HELICASE_ATP_BIND_1"/>
    <property type="match status" value="1"/>
</dbReference>
<name>A0ABX8H8I4_9BACL</name>
<keyword evidence="2" id="KW-0378">Hydrolase</keyword>
<keyword evidence="3" id="KW-1185">Reference proteome</keyword>
<keyword evidence="2" id="KW-0547">Nucleotide-binding</keyword>
<reference evidence="2 3" key="1">
    <citation type="submission" date="2021-06" db="EMBL/GenBank/DDBJ databases">
        <title>Whole genome sequence of Paenibacillus sophorae DSM23020 for comparative genomics.</title>
        <authorList>
            <person name="Kim M.-J."/>
            <person name="Lee G."/>
            <person name="Shin J.-H."/>
        </authorList>
    </citation>
    <scope>NUCLEOTIDE SEQUENCE [LARGE SCALE GENOMIC DNA]</scope>
    <source>
        <strain evidence="2 3">DSM 23020</strain>
    </source>
</reference>
<evidence type="ECO:0000313" key="2">
    <source>
        <dbReference type="EMBL" id="QWU13387.1"/>
    </source>
</evidence>
<dbReference type="InterPro" id="IPR014001">
    <property type="entry name" value="Helicase_ATP-bd"/>
</dbReference>
<protein>
    <submittedName>
        <fullName evidence="2">DNA/RNA helicase</fullName>
    </submittedName>
</protein>
<evidence type="ECO:0000313" key="3">
    <source>
        <dbReference type="Proteomes" id="UP000683429"/>
    </source>
</evidence>
<dbReference type="Gene3D" id="3.40.50.300">
    <property type="entry name" value="P-loop containing nucleotide triphosphate hydrolases"/>
    <property type="match status" value="2"/>
</dbReference>
<gene>
    <name evidence="2" type="ORF">KP014_15410</name>
</gene>
<evidence type="ECO:0000259" key="1">
    <source>
        <dbReference type="PROSITE" id="PS51192"/>
    </source>
</evidence>
<accession>A0ABX8H8I4</accession>
<dbReference type="InterPro" id="IPR027417">
    <property type="entry name" value="P-loop_NTPase"/>
</dbReference>
<dbReference type="SUPFAM" id="SSF52540">
    <property type="entry name" value="P-loop containing nucleoside triphosphate hydrolases"/>
    <property type="match status" value="1"/>
</dbReference>
<organism evidence="2 3">
    <name type="scientific">Paenibacillus sophorae</name>
    <dbReference type="NCBI Taxonomy" id="1333845"/>
    <lineage>
        <taxon>Bacteria</taxon>
        <taxon>Bacillati</taxon>
        <taxon>Bacillota</taxon>
        <taxon>Bacilli</taxon>
        <taxon>Bacillales</taxon>
        <taxon>Paenibacillaceae</taxon>
        <taxon>Paenibacillus</taxon>
    </lineage>
</organism>
<keyword evidence="2" id="KW-0067">ATP-binding</keyword>
<dbReference type="EMBL" id="CP076607">
    <property type="protein sequence ID" value="QWU13387.1"/>
    <property type="molecule type" value="Genomic_DNA"/>
</dbReference>